<keyword evidence="2" id="KW-1003">Cell membrane</keyword>
<keyword evidence="11" id="KW-0282">Flagellum</keyword>
<dbReference type="PANTHER" id="PTHR30433">
    <property type="entry name" value="CHEMOTAXIS PROTEIN MOTA"/>
    <property type="match status" value="1"/>
</dbReference>
<dbReference type="EMBL" id="OU912926">
    <property type="protein sequence ID" value="CAG9932566.1"/>
    <property type="molecule type" value="Genomic_DNA"/>
</dbReference>
<name>A0ABM8YYL0_9PROT</name>
<dbReference type="PANTHER" id="PTHR30433:SF3">
    <property type="entry name" value="MOTILITY PROTEIN A"/>
    <property type="match status" value="1"/>
</dbReference>
<feature type="domain" description="MotA/TolQ/ExbB proton channel" evidence="9">
    <location>
        <begin position="104"/>
        <end position="218"/>
    </location>
</feature>
<dbReference type="InterPro" id="IPR047055">
    <property type="entry name" value="MotA-like"/>
</dbReference>
<keyword evidence="6 8" id="KW-0472">Membrane</keyword>
<accession>A0ABM8YYL0</accession>
<gene>
    <name evidence="11" type="ORF">NTG6680_1313</name>
</gene>
<dbReference type="NCBIfam" id="NF006583">
    <property type="entry name" value="PRK09109.1"/>
    <property type="match status" value="1"/>
</dbReference>
<keyword evidence="11" id="KW-0969">Cilium</keyword>
<dbReference type="Proteomes" id="UP000839052">
    <property type="component" value="Chromosome"/>
</dbReference>
<proteinExistence type="inferred from homology"/>
<evidence type="ECO:0000256" key="3">
    <source>
        <dbReference type="ARBA" id="ARBA00022692"/>
    </source>
</evidence>
<dbReference type="InterPro" id="IPR046786">
    <property type="entry name" value="MotA_N"/>
</dbReference>
<keyword evidence="11" id="KW-0966">Cell projection</keyword>
<evidence type="ECO:0000256" key="6">
    <source>
        <dbReference type="ARBA" id="ARBA00023136"/>
    </source>
</evidence>
<evidence type="ECO:0000259" key="10">
    <source>
        <dbReference type="Pfam" id="PF20560"/>
    </source>
</evidence>
<keyword evidence="7" id="KW-0813">Transport</keyword>
<evidence type="ECO:0000256" key="5">
    <source>
        <dbReference type="ARBA" id="ARBA00022989"/>
    </source>
</evidence>
<feature type="domain" description="Motility protein A N-terminal" evidence="10">
    <location>
        <begin position="7"/>
        <end position="76"/>
    </location>
</feature>
<dbReference type="InterPro" id="IPR002898">
    <property type="entry name" value="MotA_ExbB_proton_chnl"/>
</dbReference>
<evidence type="ECO:0000256" key="2">
    <source>
        <dbReference type="ARBA" id="ARBA00022475"/>
    </source>
</evidence>
<dbReference type="Pfam" id="PF20560">
    <property type="entry name" value="MotA_N"/>
    <property type="match status" value="1"/>
</dbReference>
<evidence type="ECO:0000256" key="7">
    <source>
        <dbReference type="RuleBase" id="RU004057"/>
    </source>
</evidence>
<keyword evidence="5 8" id="KW-1133">Transmembrane helix</keyword>
<reference evidence="11 12" key="1">
    <citation type="submission" date="2021-10" db="EMBL/GenBank/DDBJ databases">
        <authorList>
            <person name="Koch H."/>
        </authorList>
    </citation>
    <scope>NUCLEOTIDE SEQUENCE [LARGE SCALE GENOMIC DNA]</scope>
    <source>
        <strain evidence="11">6680</strain>
    </source>
</reference>
<dbReference type="Pfam" id="PF01618">
    <property type="entry name" value="MotA_ExbB"/>
    <property type="match status" value="1"/>
</dbReference>
<evidence type="ECO:0000313" key="11">
    <source>
        <dbReference type="EMBL" id="CAG9932566.1"/>
    </source>
</evidence>
<evidence type="ECO:0000256" key="1">
    <source>
        <dbReference type="ARBA" id="ARBA00004651"/>
    </source>
</evidence>
<organism evidence="11 12">
    <name type="scientific">Candidatus Nitrotoga arctica</name>
    <dbReference type="NCBI Taxonomy" id="453162"/>
    <lineage>
        <taxon>Bacteria</taxon>
        <taxon>Pseudomonadati</taxon>
        <taxon>Pseudomonadota</taxon>
        <taxon>Betaproteobacteria</taxon>
        <taxon>Nitrosomonadales</taxon>
        <taxon>Gallionellaceae</taxon>
        <taxon>Candidatus Nitrotoga</taxon>
    </lineage>
</organism>
<feature type="transmembrane region" description="Helical" evidence="8">
    <location>
        <begin position="180"/>
        <end position="201"/>
    </location>
</feature>
<keyword evidence="3 8" id="KW-0812">Transmembrane</keyword>
<keyword evidence="12" id="KW-1185">Reference proteome</keyword>
<evidence type="ECO:0000256" key="4">
    <source>
        <dbReference type="ARBA" id="ARBA00022779"/>
    </source>
</evidence>
<evidence type="ECO:0000256" key="8">
    <source>
        <dbReference type="SAM" id="Phobius"/>
    </source>
</evidence>
<keyword evidence="4" id="KW-0283">Flagellar rotation</keyword>
<sequence>MDKLSLAGLLLGLGGILGGQLLEGGELSILFQGAAFLIVFGGTLGAVMLQSPLNVFLAGIKMGRWVFVTPKLSPQKLIYQITAWSKQARKDGILILEPHIARSSDLFVKKGLQLLVDGNSAEKIREVLEVDNHAYEQLRFQSARIWESAAGYAPTIGILGAVLGLIHVMQSLSEPSKLGAGIAVAFISTIYGVGLANLVFLPMANKLKMLILQQVVMREILVDGLTAIASGESSRFIESKLQGFIP</sequence>
<feature type="transmembrane region" description="Helical" evidence="8">
    <location>
        <begin position="149"/>
        <end position="168"/>
    </location>
</feature>
<comment type="similarity">
    <text evidence="7">Belongs to the exbB/tolQ family.</text>
</comment>
<keyword evidence="7" id="KW-0653">Protein transport</keyword>
<comment type="subcellular location">
    <subcellularLocation>
        <location evidence="1">Cell membrane</location>
        <topology evidence="1">Multi-pass membrane protein</topology>
    </subcellularLocation>
    <subcellularLocation>
        <location evidence="7">Membrane</location>
        <topology evidence="7">Multi-pass membrane protein</topology>
    </subcellularLocation>
</comment>
<dbReference type="RefSeq" id="WP_239796480.1">
    <property type="nucleotide sequence ID" value="NZ_OU912926.1"/>
</dbReference>
<evidence type="ECO:0000313" key="12">
    <source>
        <dbReference type="Proteomes" id="UP000839052"/>
    </source>
</evidence>
<feature type="transmembrane region" description="Helical" evidence="8">
    <location>
        <begin position="34"/>
        <end position="57"/>
    </location>
</feature>
<evidence type="ECO:0000259" key="9">
    <source>
        <dbReference type="Pfam" id="PF01618"/>
    </source>
</evidence>
<protein>
    <submittedName>
        <fullName evidence="11">Flagellar motor rotation protein MotA</fullName>
    </submittedName>
</protein>